<dbReference type="Pfam" id="PF00651">
    <property type="entry name" value="BTB"/>
    <property type="match status" value="1"/>
</dbReference>
<dbReference type="PROSITE" id="PS50097">
    <property type="entry name" value="BTB"/>
    <property type="match status" value="1"/>
</dbReference>
<dbReference type="SMART" id="SM00225">
    <property type="entry name" value="BTB"/>
    <property type="match status" value="1"/>
</dbReference>
<evidence type="ECO:0000259" key="1">
    <source>
        <dbReference type="PROSITE" id="PS50097"/>
    </source>
</evidence>
<dbReference type="Proteomes" id="UP001397290">
    <property type="component" value="Unassembled WGS sequence"/>
</dbReference>
<proteinExistence type="predicted"/>
<dbReference type="PANTHER" id="PTHR47843">
    <property type="entry name" value="BTB DOMAIN-CONTAINING PROTEIN-RELATED"/>
    <property type="match status" value="1"/>
</dbReference>
<reference evidence="2 3" key="1">
    <citation type="submission" date="2020-02" db="EMBL/GenBank/DDBJ databases">
        <title>Comparative genomics of the hypocrealean fungal genus Beauvera.</title>
        <authorList>
            <person name="Showalter D.N."/>
            <person name="Bushley K.E."/>
            <person name="Rehner S.A."/>
        </authorList>
    </citation>
    <scope>NUCLEOTIDE SEQUENCE [LARGE SCALE GENOMIC DNA]</scope>
    <source>
        <strain evidence="2 3">ARSEF4384</strain>
    </source>
</reference>
<keyword evidence="3" id="KW-1185">Reference proteome</keyword>
<evidence type="ECO:0000313" key="3">
    <source>
        <dbReference type="Proteomes" id="UP001397290"/>
    </source>
</evidence>
<dbReference type="PANTHER" id="PTHR47843:SF5">
    <property type="entry name" value="BTB_POZ DOMAIN PROTEIN"/>
    <property type="match status" value="1"/>
</dbReference>
<organism evidence="2 3">
    <name type="scientific">Beauveria asiatica</name>
    <dbReference type="NCBI Taxonomy" id="1069075"/>
    <lineage>
        <taxon>Eukaryota</taxon>
        <taxon>Fungi</taxon>
        <taxon>Dikarya</taxon>
        <taxon>Ascomycota</taxon>
        <taxon>Pezizomycotina</taxon>
        <taxon>Sordariomycetes</taxon>
        <taxon>Hypocreomycetidae</taxon>
        <taxon>Hypocreales</taxon>
        <taxon>Cordycipitaceae</taxon>
        <taxon>Beauveria</taxon>
    </lineage>
</organism>
<dbReference type="InterPro" id="IPR000210">
    <property type="entry name" value="BTB/POZ_dom"/>
</dbReference>
<dbReference type="CDD" id="cd18186">
    <property type="entry name" value="BTB_POZ_ZBTB_KLHL-like"/>
    <property type="match status" value="1"/>
</dbReference>
<dbReference type="Gene3D" id="3.30.710.10">
    <property type="entry name" value="Potassium Channel Kv1.1, Chain A"/>
    <property type="match status" value="1"/>
</dbReference>
<name>A0AAW0RTU5_9HYPO</name>
<dbReference type="EMBL" id="JAAHCF010000271">
    <property type="protein sequence ID" value="KAK8145657.1"/>
    <property type="molecule type" value="Genomic_DNA"/>
</dbReference>
<evidence type="ECO:0000313" key="2">
    <source>
        <dbReference type="EMBL" id="KAK8145657.1"/>
    </source>
</evidence>
<comment type="caution">
    <text evidence="2">The sequence shown here is derived from an EMBL/GenBank/DDBJ whole genome shotgun (WGS) entry which is preliminary data.</text>
</comment>
<sequence>MALPPHFIQKLHQNQTEGLFRDLQLLCDGQIIDVHKIIICSYSPVLFAALSGPYQEQDEGVYEIKDSSYPIVLGMVEFMYKGTYKVSNHDSTAVHGGHPRVLFHAGMVALADKYLIPSLRELALSKFKKCVNSETDFRPLLQSVSGVYAIQGDGNAELRRILVSHFEDWFASYIGRDGMEDLLRDISKTKTLNLQSILQ</sequence>
<accession>A0AAW0RTU5</accession>
<dbReference type="AlphaFoldDB" id="A0AAW0RTU5"/>
<dbReference type="SUPFAM" id="SSF54695">
    <property type="entry name" value="POZ domain"/>
    <property type="match status" value="1"/>
</dbReference>
<dbReference type="InterPro" id="IPR011333">
    <property type="entry name" value="SKP1/BTB/POZ_sf"/>
</dbReference>
<gene>
    <name evidence="2" type="ORF">G3M48_004178</name>
</gene>
<protein>
    <recommendedName>
        <fullName evidence="1">BTB domain-containing protein</fullName>
    </recommendedName>
</protein>
<feature type="domain" description="BTB" evidence="1">
    <location>
        <begin position="21"/>
        <end position="88"/>
    </location>
</feature>